<dbReference type="AlphaFoldDB" id="A0A2K1L2J1"/>
<reference evidence="1 3" key="2">
    <citation type="journal article" date="2018" name="Plant J.">
        <title>The Physcomitrella patens chromosome-scale assembly reveals moss genome structure and evolution.</title>
        <authorList>
            <person name="Lang D."/>
            <person name="Ullrich K.K."/>
            <person name="Murat F."/>
            <person name="Fuchs J."/>
            <person name="Jenkins J."/>
            <person name="Haas F.B."/>
            <person name="Piednoel M."/>
            <person name="Gundlach H."/>
            <person name="Van Bel M."/>
            <person name="Meyberg R."/>
            <person name="Vives C."/>
            <person name="Morata J."/>
            <person name="Symeonidi A."/>
            <person name="Hiss M."/>
            <person name="Muchero W."/>
            <person name="Kamisugi Y."/>
            <person name="Saleh O."/>
            <person name="Blanc G."/>
            <person name="Decker E.L."/>
            <person name="van Gessel N."/>
            <person name="Grimwood J."/>
            <person name="Hayes R.D."/>
            <person name="Graham S.W."/>
            <person name="Gunter L.E."/>
            <person name="McDaniel S.F."/>
            <person name="Hoernstein S.N.W."/>
            <person name="Larsson A."/>
            <person name="Li F.W."/>
            <person name="Perroud P.F."/>
            <person name="Phillips J."/>
            <person name="Ranjan P."/>
            <person name="Rokshar D.S."/>
            <person name="Rothfels C.J."/>
            <person name="Schneider L."/>
            <person name="Shu S."/>
            <person name="Stevenson D.W."/>
            <person name="Thummler F."/>
            <person name="Tillich M."/>
            <person name="Villarreal Aguilar J.C."/>
            <person name="Widiez T."/>
            <person name="Wong G.K."/>
            <person name="Wymore A."/>
            <person name="Zhang Y."/>
            <person name="Zimmer A.D."/>
            <person name="Quatrano R.S."/>
            <person name="Mayer K.F.X."/>
            <person name="Goodstein D."/>
            <person name="Casacuberta J.M."/>
            <person name="Vandepoele K."/>
            <person name="Reski R."/>
            <person name="Cuming A.C."/>
            <person name="Tuskan G.A."/>
            <person name="Maumus F."/>
            <person name="Salse J."/>
            <person name="Schmutz J."/>
            <person name="Rensing S.A."/>
        </authorList>
    </citation>
    <scope>NUCLEOTIDE SEQUENCE [LARGE SCALE GENOMIC DNA]</scope>
    <source>
        <strain evidence="2 3">cv. Gransden 2004</strain>
    </source>
</reference>
<keyword evidence="3" id="KW-1185">Reference proteome</keyword>
<sequence length="72" mass="8398">MMCNGFEGQNYFIIRRLVILAHLVLEANEIDKLELSAEDLTWFYNQQSIEVLFVRTSPQMLIVVMKTIGYIS</sequence>
<dbReference type="Gramene" id="Pp3c2_21553V3.1">
    <property type="protein sequence ID" value="Pp3c2_21553V3.1"/>
    <property type="gene ID" value="Pp3c2_21553"/>
</dbReference>
<proteinExistence type="predicted"/>
<evidence type="ECO:0000313" key="2">
    <source>
        <dbReference type="EnsemblPlants" id="Pp3c2_21553V3.1"/>
    </source>
</evidence>
<reference evidence="1 3" key="1">
    <citation type="journal article" date="2008" name="Science">
        <title>The Physcomitrella genome reveals evolutionary insights into the conquest of land by plants.</title>
        <authorList>
            <person name="Rensing S."/>
            <person name="Lang D."/>
            <person name="Zimmer A."/>
            <person name="Terry A."/>
            <person name="Salamov A."/>
            <person name="Shapiro H."/>
            <person name="Nishiyama T."/>
            <person name="Perroud P.-F."/>
            <person name="Lindquist E."/>
            <person name="Kamisugi Y."/>
            <person name="Tanahashi T."/>
            <person name="Sakakibara K."/>
            <person name="Fujita T."/>
            <person name="Oishi K."/>
            <person name="Shin-I T."/>
            <person name="Kuroki Y."/>
            <person name="Toyoda A."/>
            <person name="Suzuki Y."/>
            <person name="Hashimoto A."/>
            <person name="Yamaguchi K."/>
            <person name="Sugano A."/>
            <person name="Kohara Y."/>
            <person name="Fujiyama A."/>
            <person name="Anterola A."/>
            <person name="Aoki S."/>
            <person name="Ashton N."/>
            <person name="Barbazuk W.B."/>
            <person name="Barker E."/>
            <person name="Bennetzen J."/>
            <person name="Bezanilla M."/>
            <person name="Blankenship R."/>
            <person name="Cho S.H."/>
            <person name="Dutcher S."/>
            <person name="Estelle M."/>
            <person name="Fawcett J.A."/>
            <person name="Gundlach H."/>
            <person name="Hanada K."/>
            <person name="Heyl A."/>
            <person name="Hicks K.A."/>
            <person name="Hugh J."/>
            <person name="Lohr M."/>
            <person name="Mayer K."/>
            <person name="Melkozernov A."/>
            <person name="Murata T."/>
            <person name="Nelson D."/>
            <person name="Pils B."/>
            <person name="Prigge M."/>
            <person name="Reiss B."/>
            <person name="Renner T."/>
            <person name="Rombauts S."/>
            <person name="Rushton P."/>
            <person name="Sanderfoot A."/>
            <person name="Schween G."/>
            <person name="Shiu S.-H."/>
            <person name="Stueber K."/>
            <person name="Theodoulou F.L."/>
            <person name="Tu H."/>
            <person name="Van de Peer Y."/>
            <person name="Verrier P.J."/>
            <person name="Waters E."/>
            <person name="Wood A."/>
            <person name="Yang L."/>
            <person name="Cove D."/>
            <person name="Cuming A."/>
            <person name="Hasebe M."/>
            <person name="Lucas S."/>
            <person name="Mishler D.B."/>
            <person name="Reski R."/>
            <person name="Grigoriev I."/>
            <person name="Quatrano R.S."/>
            <person name="Boore J.L."/>
        </authorList>
    </citation>
    <scope>NUCLEOTIDE SEQUENCE [LARGE SCALE GENOMIC DNA]</scope>
    <source>
        <strain evidence="2 3">cv. Gransden 2004</strain>
    </source>
</reference>
<dbReference type="EnsemblPlants" id="Pp3c2_21553V3.1">
    <property type="protein sequence ID" value="Pp3c2_21553V3.1"/>
    <property type="gene ID" value="Pp3c2_21553"/>
</dbReference>
<name>A0A2K1L2J1_PHYPA</name>
<accession>A0A2K1L2J1</accession>
<reference evidence="2" key="3">
    <citation type="submission" date="2020-12" db="UniProtKB">
        <authorList>
            <consortium name="EnsemblPlants"/>
        </authorList>
    </citation>
    <scope>IDENTIFICATION</scope>
</reference>
<gene>
    <name evidence="1" type="ORF">PHYPA_003037</name>
</gene>
<dbReference type="EMBL" id="ABEU02000002">
    <property type="protein sequence ID" value="PNR60244.1"/>
    <property type="molecule type" value="Genomic_DNA"/>
</dbReference>
<dbReference type="Proteomes" id="UP000006727">
    <property type="component" value="Chromosome 2"/>
</dbReference>
<dbReference type="InParanoid" id="A0A2K1L2J1"/>
<evidence type="ECO:0000313" key="1">
    <source>
        <dbReference type="EMBL" id="PNR60244.1"/>
    </source>
</evidence>
<protein>
    <submittedName>
        <fullName evidence="1 2">Uncharacterized protein</fullName>
    </submittedName>
</protein>
<organism evidence="1">
    <name type="scientific">Physcomitrium patens</name>
    <name type="common">Spreading-leaved earth moss</name>
    <name type="synonym">Physcomitrella patens</name>
    <dbReference type="NCBI Taxonomy" id="3218"/>
    <lineage>
        <taxon>Eukaryota</taxon>
        <taxon>Viridiplantae</taxon>
        <taxon>Streptophyta</taxon>
        <taxon>Embryophyta</taxon>
        <taxon>Bryophyta</taxon>
        <taxon>Bryophytina</taxon>
        <taxon>Bryopsida</taxon>
        <taxon>Funariidae</taxon>
        <taxon>Funariales</taxon>
        <taxon>Funariaceae</taxon>
        <taxon>Physcomitrium</taxon>
    </lineage>
</organism>
<evidence type="ECO:0000313" key="3">
    <source>
        <dbReference type="Proteomes" id="UP000006727"/>
    </source>
</evidence>